<name>A0A1E3PAC7_WICAA</name>
<dbReference type="Proteomes" id="UP000094112">
    <property type="component" value="Unassembled WGS sequence"/>
</dbReference>
<evidence type="ECO:0000313" key="2">
    <source>
        <dbReference type="EMBL" id="ODQ62365.1"/>
    </source>
</evidence>
<gene>
    <name evidence="2" type="ORF">WICANDRAFT_60425</name>
</gene>
<dbReference type="GeneID" id="30200237"/>
<sequence>MIRSRPIISRCIRSYSTTSTSSSNSTAPPPSTRPPPKQREQVTQRQKIELAQQGLKDIFDGFLTTEETFEPIDTKPILANPKSYDTLTDFHRNQVFEEVDKKLRRNWNDVSQDIKRMAYYISYGNYGPRHDLKNNLFRDVVPEDLPFNTPSIAKIGKVGDKVKQLPPVDLEQINAQRKENWNRMTRRLDPFTKFIVYLAAFISLGALYRDKFVEDSKVEVPENSLVLADIQRELESQAKKEEKELNAMKELKKDGKKWYYLWLK</sequence>
<organism evidence="2 3">
    <name type="scientific">Wickerhamomyces anomalus (strain ATCC 58044 / CBS 1984 / NCYC 433 / NRRL Y-366-8)</name>
    <name type="common">Yeast</name>
    <name type="synonym">Hansenula anomala</name>
    <dbReference type="NCBI Taxonomy" id="683960"/>
    <lineage>
        <taxon>Eukaryota</taxon>
        <taxon>Fungi</taxon>
        <taxon>Dikarya</taxon>
        <taxon>Ascomycota</taxon>
        <taxon>Saccharomycotina</taxon>
        <taxon>Saccharomycetes</taxon>
        <taxon>Phaffomycetales</taxon>
        <taxon>Wickerhamomycetaceae</taxon>
        <taxon>Wickerhamomyces</taxon>
    </lineage>
</organism>
<evidence type="ECO:0000313" key="3">
    <source>
        <dbReference type="Proteomes" id="UP000094112"/>
    </source>
</evidence>
<feature type="compositionally biased region" description="Low complexity" evidence="1">
    <location>
        <begin position="13"/>
        <end position="26"/>
    </location>
</feature>
<accession>A0A1E3PAC7</accession>
<dbReference type="RefSeq" id="XP_019041572.1">
    <property type="nucleotide sequence ID" value="XM_019182991.1"/>
</dbReference>
<proteinExistence type="predicted"/>
<evidence type="ECO:0000256" key="1">
    <source>
        <dbReference type="SAM" id="MobiDB-lite"/>
    </source>
</evidence>
<dbReference type="AlphaFoldDB" id="A0A1E3PAC7"/>
<protein>
    <recommendedName>
        <fullName evidence="4">Genetic interactor of prohibitin 7, mitochondrial</fullName>
    </recommendedName>
</protein>
<reference evidence="2 3" key="1">
    <citation type="journal article" date="2016" name="Proc. Natl. Acad. Sci. U.S.A.">
        <title>Comparative genomics of biotechnologically important yeasts.</title>
        <authorList>
            <person name="Riley R."/>
            <person name="Haridas S."/>
            <person name="Wolfe K.H."/>
            <person name="Lopes M.R."/>
            <person name="Hittinger C.T."/>
            <person name="Goeker M."/>
            <person name="Salamov A.A."/>
            <person name="Wisecaver J.H."/>
            <person name="Long T.M."/>
            <person name="Calvey C.H."/>
            <person name="Aerts A.L."/>
            <person name="Barry K.W."/>
            <person name="Choi C."/>
            <person name="Clum A."/>
            <person name="Coughlan A.Y."/>
            <person name="Deshpande S."/>
            <person name="Douglass A.P."/>
            <person name="Hanson S.J."/>
            <person name="Klenk H.-P."/>
            <person name="LaButti K.M."/>
            <person name="Lapidus A."/>
            <person name="Lindquist E.A."/>
            <person name="Lipzen A.M."/>
            <person name="Meier-Kolthoff J.P."/>
            <person name="Ohm R.A."/>
            <person name="Otillar R.P."/>
            <person name="Pangilinan J.L."/>
            <person name="Peng Y."/>
            <person name="Rokas A."/>
            <person name="Rosa C.A."/>
            <person name="Scheuner C."/>
            <person name="Sibirny A.A."/>
            <person name="Slot J.C."/>
            <person name="Stielow J.B."/>
            <person name="Sun H."/>
            <person name="Kurtzman C.P."/>
            <person name="Blackwell M."/>
            <person name="Grigoriev I.V."/>
            <person name="Jeffries T.W."/>
        </authorList>
    </citation>
    <scope>NUCLEOTIDE SEQUENCE [LARGE SCALE GENOMIC DNA]</scope>
    <source>
        <strain evidence="3">ATCC 58044 / CBS 1984 / NCYC 433 / NRRL Y-366-8</strain>
    </source>
</reference>
<evidence type="ECO:0008006" key="4">
    <source>
        <dbReference type="Google" id="ProtNLM"/>
    </source>
</evidence>
<dbReference type="OrthoDB" id="186013at2759"/>
<dbReference type="EMBL" id="KV454208">
    <property type="protein sequence ID" value="ODQ62365.1"/>
    <property type="molecule type" value="Genomic_DNA"/>
</dbReference>
<feature type="region of interest" description="Disordered" evidence="1">
    <location>
        <begin position="13"/>
        <end position="44"/>
    </location>
</feature>
<keyword evidence="3" id="KW-1185">Reference proteome</keyword>